<evidence type="ECO:0000313" key="1">
    <source>
        <dbReference type="EMBL" id="KIK27619.1"/>
    </source>
</evidence>
<proteinExistence type="predicted"/>
<reference evidence="1 2" key="1">
    <citation type="submission" date="2014-04" db="EMBL/GenBank/DDBJ databases">
        <authorList>
            <consortium name="DOE Joint Genome Institute"/>
            <person name="Kuo A."/>
            <person name="Kohler A."/>
            <person name="Costa M.D."/>
            <person name="Nagy L.G."/>
            <person name="Floudas D."/>
            <person name="Copeland A."/>
            <person name="Barry K.W."/>
            <person name="Cichocki N."/>
            <person name="Veneault-Fourrey C."/>
            <person name="LaButti K."/>
            <person name="Lindquist E.A."/>
            <person name="Lipzen A."/>
            <person name="Lundell T."/>
            <person name="Morin E."/>
            <person name="Murat C."/>
            <person name="Sun H."/>
            <person name="Tunlid A."/>
            <person name="Henrissat B."/>
            <person name="Grigoriev I.V."/>
            <person name="Hibbett D.S."/>
            <person name="Martin F."/>
            <person name="Nordberg H.P."/>
            <person name="Cantor M.N."/>
            <person name="Hua S.X."/>
        </authorList>
    </citation>
    <scope>NUCLEOTIDE SEQUENCE [LARGE SCALE GENOMIC DNA]</scope>
    <source>
        <strain evidence="1 2">441</strain>
    </source>
</reference>
<dbReference type="Proteomes" id="UP000054018">
    <property type="component" value="Unassembled WGS sequence"/>
</dbReference>
<name>A0A0C9ZNQ4_9AGAM</name>
<reference evidence="2" key="2">
    <citation type="submission" date="2015-01" db="EMBL/GenBank/DDBJ databases">
        <title>Evolutionary Origins and Diversification of the Mycorrhizal Mutualists.</title>
        <authorList>
            <consortium name="DOE Joint Genome Institute"/>
            <consortium name="Mycorrhizal Genomics Consortium"/>
            <person name="Kohler A."/>
            <person name="Kuo A."/>
            <person name="Nagy L.G."/>
            <person name="Floudas D."/>
            <person name="Copeland A."/>
            <person name="Barry K.W."/>
            <person name="Cichocki N."/>
            <person name="Veneault-Fourrey C."/>
            <person name="LaButti K."/>
            <person name="Lindquist E.A."/>
            <person name="Lipzen A."/>
            <person name="Lundell T."/>
            <person name="Morin E."/>
            <person name="Murat C."/>
            <person name="Riley R."/>
            <person name="Ohm R."/>
            <person name="Sun H."/>
            <person name="Tunlid A."/>
            <person name="Henrissat B."/>
            <person name="Grigoriev I.V."/>
            <person name="Hibbett D.S."/>
            <person name="Martin F."/>
        </authorList>
    </citation>
    <scope>NUCLEOTIDE SEQUENCE [LARGE SCALE GENOMIC DNA]</scope>
    <source>
        <strain evidence="2">441</strain>
    </source>
</reference>
<evidence type="ECO:0000313" key="2">
    <source>
        <dbReference type="Proteomes" id="UP000054018"/>
    </source>
</evidence>
<organism evidence="1 2">
    <name type="scientific">Pisolithus microcarpus 441</name>
    <dbReference type="NCBI Taxonomy" id="765257"/>
    <lineage>
        <taxon>Eukaryota</taxon>
        <taxon>Fungi</taxon>
        <taxon>Dikarya</taxon>
        <taxon>Basidiomycota</taxon>
        <taxon>Agaricomycotina</taxon>
        <taxon>Agaricomycetes</taxon>
        <taxon>Agaricomycetidae</taxon>
        <taxon>Boletales</taxon>
        <taxon>Sclerodermatineae</taxon>
        <taxon>Pisolithaceae</taxon>
        <taxon>Pisolithus</taxon>
    </lineage>
</organism>
<sequence>MLACDMPTIHYAMPVLSQSLPDTFYVPFTAFLCSQASGEETLPWARVLAWCWLTCLSRTCYLLGSPSQATYCTPGHDTTLLCRGHTHCSWETHGGHLGDFFN</sequence>
<keyword evidence="2" id="KW-1185">Reference proteome</keyword>
<accession>A0A0C9ZNQ4</accession>
<dbReference type="EMBL" id="KN833695">
    <property type="protein sequence ID" value="KIK27619.1"/>
    <property type="molecule type" value="Genomic_DNA"/>
</dbReference>
<gene>
    <name evidence="1" type="ORF">PISMIDRAFT_163388</name>
</gene>
<dbReference type="AlphaFoldDB" id="A0A0C9ZNQ4"/>
<dbReference type="HOGENOM" id="CLU_2278548_0_0_1"/>
<protein>
    <submittedName>
        <fullName evidence="1">Unplaced genomic scaffold scaffold_11, whole genome shotgun sequence</fullName>
    </submittedName>
</protein>